<proteinExistence type="predicted"/>
<organism evidence="1 2">
    <name type="scientific">Larkinella bovis</name>
    <dbReference type="NCBI Taxonomy" id="683041"/>
    <lineage>
        <taxon>Bacteria</taxon>
        <taxon>Pseudomonadati</taxon>
        <taxon>Bacteroidota</taxon>
        <taxon>Cytophagia</taxon>
        <taxon>Cytophagales</taxon>
        <taxon>Spirosomataceae</taxon>
        <taxon>Larkinella</taxon>
    </lineage>
</organism>
<comment type="caution">
    <text evidence="1">The sequence shown here is derived from an EMBL/GenBank/DDBJ whole genome shotgun (WGS) entry which is preliminary data.</text>
</comment>
<name>A0ABW0I8G8_9BACT</name>
<evidence type="ECO:0000313" key="1">
    <source>
        <dbReference type="EMBL" id="MFC5409841.1"/>
    </source>
</evidence>
<reference evidence="2" key="1">
    <citation type="journal article" date="2019" name="Int. J. Syst. Evol. Microbiol.">
        <title>The Global Catalogue of Microorganisms (GCM) 10K type strain sequencing project: providing services to taxonomists for standard genome sequencing and annotation.</title>
        <authorList>
            <consortium name="The Broad Institute Genomics Platform"/>
            <consortium name="The Broad Institute Genome Sequencing Center for Infectious Disease"/>
            <person name="Wu L."/>
            <person name="Ma J."/>
        </authorList>
    </citation>
    <scope>NUCLEOTIDE SEQUENCE [LARGE SCALE GENOMIC DNA]</scope>
    <source>
        <strain evidence="2">CCUG 55250</strain>
    </source>
</reference>
<evidence type="ECO:0000313" key="2">
    <source>
        <dbReference type="Proteomes" id="UP001596106"/>
    </source>
</evidence>
<dbReference type="RefSeq" id="WP_379844438.1">
    <property type="nucleotide sequence ID" value="NZ_JBHSMA010000002.1"/>
</dbReference>
<sequence>MMTIQIPLEEAEITRLEQKAQSLGYESVDELIQQTVYRLLETEEEHKARLMQYIVAKNAELYRRLA</sequence>
<protein>
    <recommendedName>
        <fullName evidence="3">DNA-binding protein</fullName>
    </recommendedName>
</protein>
<evidence type="ECO:0008006" key="3">
    <source>
        <dbReference type="Google" id="ProtNLM"/>
    </source>
</evidence>
<gene>
    <name evidence="1" type="ORF">ACFPMF_11015</name>
</gene>
<accession>A0ABW0I8G8</accession>
<dbReference type="EMBL" id="JBHSMA010000002">
    <property type="protein sequence ID" value="MFC5409841.1"/>
    <property type="molecule type" value="Genomic_DNA"/>
</dbReference>
<dbReference type="Proteomes" id="UP001596106">
    <property type="component" value="Unassembled WGS sequence"/>
</dbReference>
<keyword evidence="2" id="KW-1185">Reference proteome</keyword>